<dbReference type="RefSeq" id="WP_012137547.1">
    <property type="nucleotide sequence ID" value="NZ_KE007317.1"/>
</dbReference>
<evidence type="ECO:0000256" key="10">
    <source>
        <dbReference type="RuleBase" id="RU000607"/>
    </source>
</evidence>
<dbReference type="Gene3D" id="3.40.50.1400">
    <property type="match status" value="2"/>
</dbReference>
<reference evidence="11 12" key="1">
    <citation type="journal article" date="2013" name="Genome Announc.">
        <title>Draft Genome Sequence of the Moderately Halophilic Bacterium Marinobacter lipolyticus Strain SM19.</title>
        <authorList>
            <person name="Papke R.T."/>
            <person name="de la Haba R.R."/>
            <person name="Infante-Dominguez C."/>
            <person name="Perez D."/>
            <person name="Sanchez-Porro C."/>
            <person name="Lapierre P."/>
            <person name="Ventosa A."/>
        </authorList>
    </citation>
    <scope>NUCLEOTIDE SEQUENCE [LARGE SCALE GENOMIC DNA]</scope>
    <source>
        <strain evidence="11 12">SM19</strain>
    </source>
</reference>
<keyword evidence="5 9" id="KW-0350">Heme biosynthesis</keyword>
<evidence type="ECO:0000313" key="11">
    <source>
        <dbReference type="EMBL" id="EON92622.1"/>
    </source>
</evidence>
<dbReference type="eggNOG" id="COG0276">
    <property type="taxonomic scope" value="Bacteria"/>
</dbReference>
<dbReference type="Pfam" id="PF00762">
    <property type="entry name" value="Ferrochelatase"/>
    <property type="match status" value="1"/>
</dbReference>
<dbReference type="GO" id="GO:0006783">
    <property type="term" value="P:heme biosynthetic process"/>
    <property type="evidence" value="ECO:0007669"/>
    <property type="project" value="UniProtKB-UniRule"/>
</dbReference>
<dbReference type="GO" id="GO:0046872">
    <property type="term" value="F:metal ion binding"/>
    <property type="evidence" value="ECO:0007669"/>
    <property type="project" value="UniProtKB-KW"/>
</dbReference>
<evidence type="ECO:0000256" key="8">
    <source>
        <dbReference type="ARBA" id="ARBA00024536"/>
    </source>
</evidence>
<dbReference type="EC" id="4.98.1.1" evidence="9 10"/>
<dbReference type="CDD" id="cd00419">
    <property type="entry name" value="Ferrochelatase_C"/>
    <property type="match status" value="1"/>
</dbReference>
<keyword evidence="12" id="KW-1185">Reference proteome</keyword>
<dbReference type="NCBIfam" id="TIGR00109">
    <property type="entry name" value="hemH"/>
    <property type="match status" value="1"/>
</dbReference>
<dbReference type="PANTHER" id="PTHR11108:SF1">
    <property type="entry name" value="FERROCHELATASE, MITOCHONDRIAL"/>
    <property type="match status" value="1"/>
</dbReference>
<keyword evidence="3 9" id="KW-0479">Metal-binding</keyword>
<dbReference type="HOGENOM" id="CLU_018884_0_0_6"/>
<dbReference type="SUPFAM" id="SSF53800">
    <property type="entry name" value="Chelatase"/>
    <property type="match status" value="1"/>
</dbReference>
<keyword evidence="7 9" id="KW-0627">Porphyrin biosynthesis</keyword>
<dbReference type="PANTHER" id="PTHR11108">
    <property type="entry name" value="FERROCHELATASE"/>
    <property type="match status" value="1"/>
</dbReference>
<evidence type="ECO:0000256" key="1">
    <source>
        <dbReference type="ARBA" id="ARBA00007718"/>
    </source>
</evidence>
<dbReference type="GO" id="GO:0004325">
    <property type="term" value="F:ferrochelatase activity"/>
    <property type="evidence" value="ECO:0007669"/>
    <property type="project" value="UniProtKB-UniRule"/>
</dbReference>
<dbReference type="AlphaFoldDB" id="R8B219"/>
<protein>
    <recommendedName>
        <fullName evidence="9 10">Ferrochelatase</fullName>
        <ecNumber evidence="9 10">4.98.1.1</ecNumber>
    </recommendedName>
    <alternativeName>
        <fullName evidence="9">Heme synthase</fullName>
    </alternativeName>
    <alternativeName>
        <fullName evidence="9">Protoheme ferro-lyase</fullName>
    </alternativeName>
</protein>
<evidence type="ECO:0000256" key="5">
    <source>
        <dbReference type="ARBA" id="ARBA00023133"/>
    </source>
</evidence>
<dbReference type="HAMAP" id="MF_00323">
    <property type="entry name" value="Ferrochelatase"/>
    <property type="match status" value="1"/>
</dbReference>
<evidence type="ECO:0000256" key="2">
    <source>
        <dbReference type="ARBA" id="ARBA00022490"/>
    </source>
</evidence>
<evidence type="ECO:0000256" key="7">
    <source>
        <dbReference type="ARBA" id="ARBA00023244"/>
    </source>
</evidence>
<accession>R8B219</accession>
<keyword evidence="6 9" id="KW-0456">Lyase</keyword>
<dbReference type="GO" id="GO:0005737">
    <property type="term" value="C:cytoplasm"/>
    <property type="evidence" value="ECO:0007669"/>
    <property type="project" value="UniProtKB-SubCell"/>
</dbReference>
<dbReference type="InterPro" id="IPR019772">
    <property type="entry name" value="Ferrochelatase_AS"/>
</dbReference>
<feature type="binding site" evidence="9">
    <location>
        <position position="210"/>
    </location>
    <ligand>
        <name>Fe(2+)</name>
        <dbReference type="ChEBI" id="CHEBI:29033"/>
    </ligand>
</feature>
<evidence type="ECO:0000256" key="3">
    <source>
        <dbReference type="ARBA" id="ARBA00022723"/>
    </source>
</evidence>
<evidence type="ECO:0000256" key="4">
    <source>
        <dbReference type="ARBA" id="ARBA00023004"/>
    </source>
</evidence>
<comment type="subcellular location">
    <subcellularLocation>
        <location evidence="9 10">Cytoplasm</location>
    </subcellularLocation>
</comment>
<dbReference type="PATRIC" id="fig|1318628.3.peg.1545"/>
<dbReference type="EMBL" id="ASAD01000010">
    <property type="protein sequence ID" value="EON92622.1"/>
    <property type="molecule type" value="Genomic_DNA"/>
</dbReference>
<evidence type="ECO:0000256" key="9">
    <source>
        <dbReference type="HAMAP-Rule" id="MF_00323"/>
    </source>
</evidence>
<evidence type="ECO:0000256" key="6">
    <source>
        <dbReference type="ARBA" id="ARBA00023239"/>
    </source>
</evidence>
<comment type="catalytic activity">
    <reaction evidence="8">
        <text>Fe-coproporphyrin III + 2 H(+) = coproporphyrin III + Fe(2+)</text>
        <dbReference type="Rhea" id="RHEA:49572"/>
        <dbReference type="ChEBI" id="CHEBI:15378"/>
        <dbReference type="ChEBI" id="CHEBI:29033"/>
        <dbReference type="ChEBI" id="CHEBI:68438"/>
        <dbReference type="ChEBI" id="CHEBI:131725"/>
        <dbReference type="EC" id="4.99.1.9"/>
    </reaction>
    <physiologicalReaction direction="right-to-left" evidence="8">
        <dbReference type="Rhea" id="RHEA:49574"/>
    </physiologicalReaction>
</comment>
<dbReference type="InterPro" id="IPR033644">
    <property type="entry name" value="Ferrochelatase_C"/>
</dbReference>
<keyword evidence="4 9" id="KW-0408">Iron</keyword>
<dbReference type="Proteomes" id="UP000016540">
    <property type="component" value="Unassembled WGS sequence"/>
</dbReference>
<feature type="binding site" evidence="9">
    <location>
        <position position="291"/>
    </location>
    <ligand>
        <name>Fe(2+)</name>
        <dbReference type="ChEBI" id="CHEBI:29033"/>
    </ligand>
</feature>
<dbReference type="PROSITE" id="PS00534">
    <property type="entry name" value="FERROCHELATASE"/>
    <property type="match status" value="1"/>
</dbReference>
<comment type="catalytic activity">
    <reaction evidence="9 10">
        <text>heme b + 2 H(+) = protoporphyrin IX + Fe(2+)</text>
        <dbReference type="Rhea" id="RHEA:22584"/>
        <dbReference type="ChEBI" id="CHEBI:15378"/>
        <dbReference type="ChEBI" id="CHEBI:29033"/>
        <dbReference type="ChEBI" id="CHEBI:57306"/>
        <dbReference type="ChEBI" id="CHEBI:60344"/>
        <dbReference type="EC" id="4.98.1.1"/>
    </reaction>
</comment>
<evidence type="ECO:0000313" key="12">
    <source>
        <dbReference type="Proteomes" id="UP000016540"/>
    </source>
</evidence>
<dbReference type="FunFam" id="3.40.50.1400:FF:000002">
    <property type="entry name" value="Ferrochelatase"/>
    <property type="match status" value="1"/>
</dbReference>
<dbReference type="UniPathway" id="UPA00252">
    <property type="reaction ID" value="UER00325"/>
</dbReference>
<name>R8B219_9GAMM</name>
<comment type="function">
    <text evidence="9 10">Catalyzes the ferrous insertion into protoporphyrin IX.</text>
</comment>
<dbReference type="CDD" id="cd03411">
    <property type="entry name" value="Ferrochelatase_N"/>
    <property type="match status" value="1"/>
</dbReference>
<comment type="pathway">
    <text evidence="9 10">Porphyrin-containing compound metabolism; protoheme biosynthesis; protoheme from protoporphyrin-IX: step 1/1.</text>
</comment>
<gene>
    <name evidence="9" type="primary">hemH</name>
    <name evidence="11" type="ORF">MARLIPOL_07714</name>
</gene>
<comment type="similarity">
    <text evidence="1 9 10">Belongs to the ferrochelatase family.</text>
</comment>
<dbReference type="InterPro" id="IPR001015">
    <property type="entry name" value="Ferrochelatase"/>
</dbReference>
<proteinExistence type="inferred from homology"/>
<sequence length="369" mass="42146">MQYKGIENFNHRQPEKLGVLVTNLGTPDAPTPSALRRYLGEFLSDPRVVELPRPIWWLILHGIILRIRPRKSTKAYAGVWQPEGSPLLTHTANQAEGIRKILARKYGNHIVVGFAMRYGNPSIAKVLDEMQDQGVRKLIVLPLYPQYSASTSASTFDAIAKDFTRRRWLPDLRFISHYPDYPPYIEAMAAHIRAHWEQHGRNQKLILSYHGIPLKYLKKGDPYHCECHKTSRLLAECLGLGADEYLTTFQSRFGREEWLKPYTDETLKALPGKDITSIDVFCPGFSSDCLETIEEINEENREYFMESGGQGFSYIPALNASPGHIDALVRLIEDNLKGWTVPDNSPEALQHRDVLAQQQKNVVYPDRTF</sequence>
<dbReference type="InterPro" id="IPR033659">
    <property type="entry name" value="Ferrochelatase_N"/>
</dbReference>
<organism evidence="11 12">
    <name type="scientific">Marinobacter lipolyticus SM19</name>
    <dbReference type="NCBI Taxonomy" id="1318628"/>
    <lineage>
        <taxon>Bacteria</taxon>
        <taxon>Pseudomonadati</taxon>
        <taxon>Pseudomonadota</taxon>
        <taxon>Gammaproteobacteria</taxon>
        <taxon>Pseudomonadales</taxon>
        <taxon>Marinobacteraceae</taxon>
        <taxon>Marinobacter</taxon>
    </lineage>
</organism>
<comment type="caution">
    <text evidence="11">The sequence shown here is derived from an EMBL/GenBank/DDBJ whole genome shotgun (WGS) entry which is preliminary data.</text>
</comment>
<keyword evidence="2 9" id="KW-0963">Cytoplasm</keyword>
<dbReference type="STRING" id="1318628.MARLIPOL_07714"/>
<dbReference type="OrthoDB" id="9809741at2"/>